<sequence length="235" mass="28005">MENIVFNLLGTFDGRGFVHDILEDELIEMNKFIEFNHFQVDFEFDIPLRFLGIFTPNVKGVAFFNEDEDNVRIAKDNYDDYNIDIVFQHLPNIETIFFFDFEMSKLFEKINRDFGPTLAKVHFYFYSEDENYDLLAEVMRKQSSNSCFYVTFLAKQPDVYQMLDEQSDDENLDEQSDDQSLASSLEFNMKKLRLYFEPVDEPVLNRIGLEFYYYGAKHYFVLRDFPGVCDEQKFV</sequence>
<name>A0AC34REK1_9BILA</name>
<evidence type="ECO:0000313" key="1">
    <source>
        <dbReference type="Proteomes" id="UP000887576"/>
    </source>
</evidence>
<reference evidence="2" key="1">
    <citation type="submission" date="2022-11" db="UniProtKB">
        <authorList>
            <consortium name="WormBaseParasite"/>
        </authorList>
    </citation>
    <scope>IDENTIFICATION</scope>
</reference>
<dbReference type="Proteomes" id="UP000887576">
    <property type="component" value="Unplaced"/>
</dbReference>
<dbReference type="WBParaSite" id="JU765_v2.g6202.t1">
    <property type="protein sequence ID" value="JU765_v2.g6202.t1"/>
    <property type="gene ID" value="JU765_v2.g6202"/>
</dbReference>
<evidence type="ECO:0000313" key="2">
    <source>
        <dbReference type="WBParaSite" id="JU765_v2.g6202.t1"/>
    </source>
</evidence>
<proteinExistence type="predicted"/>
<accession>A0AC34REK1</accession>
<organism evidence="1 2">
    <name type="scientific">Panagrolaimus sp. JU765</name>
    <dbReference type="NCBI Taxonomy" id="591449"/>
    <lineage>
        <taxon>Eukaryota</taxon>
        <taxon>Metazoa</taxon>
        <taxon>Ecdysozoa</taxon>
        <taxon>Nematoda</taxon>
        <taxon>Chromadorea</taxon>
        <taxon>Rhabditida</taxon>
        <taxon>Tylenchina</taxon>
        <taxon>Panagrolaimomorpha</taxon>
        <taxon>Panagrolaimoidea</taxon>
        <taxon>Panagrolaimidae</taxon>
        <taxon>Panagrolaimus</taxon>
    </lineage>
</organism>
<protein>
    <submittedName>
        <fullName evidence="2">DUF38 domain-containing protein</fullName>
    </submittedName>
</protein>